<dbReference type="EMBL" id="LXWW01000528">
    <property type="protein sequence ID" value="OAO12672.1"/>
    <property type="molecule type" value="Genomic_DNA"/>
</dbReference>
<evidence type="ECO:0000313" key="9">
    <source>
        <dbReference type="EMBL" id="OAO12672.1"/>
    </source>
</evidence>
<evidence type="ECO:0000256" key="3">
    <source>
        <dbReference type="ARBA" id="ARBA00022801"/>
    </source>
</evidence>
<dbReference type="STRING" id="478820.A0A196S9A7"/>
<dbReference type="OrthoDB" id="1657402at2759"/>
<comment type="caution">
    <text evidence="9">The sequence shown here is derived from an EMBL/GenBank/DDBJ whole genome shotgun (WGS) entry which is preliminary data.</text>
</comment>
<dbReference type="Gene3D" id="3.20.20.80">
    <property type="entry name" value="Glycosidases"/>
    <property type="match status" value="1"/>
</dbReference>
<feature type="domain" description="Glycoside hydrolase 35 catalytic" evidence="7">
    <location>
        <begin position="28"/>
        <end position="346"/>
    </location>
</feature>
<evidence type="ECO:0000256" key="6">
    <source>
        <dbReference type="SAM" id="SignalP"/>
    </source>
</evidence>
<keyword evidence="10" id="KW-1185">Reference proteome</keyword>
<dbReference type="InterPro" id="IPR048912">
    <property type="entry name" value="BetaGal1-like_ABD1"/>
</dbReference>
<keyword evidence="4" id="KW-0325">Glycoprotein</keyword>
<gene>
    <name evidence="9" type="ORF">AV274_5669</name>
</gene>
<dbReference type="GO" id="GO:0005975">
    <property type="term" value="P:carbohydrate metabolic process"/>
    <property type="evidence" value="ECO:0007669"/>
    <property type="project" value="InterPro"/>
</dbReference>
<evidence type="ECO:0000259" key="8">
    <source>
        <dbReference type="Pfam" id="PF21317"/>
    </source>
</evidence>
<dbReference type="FunFam" id="3.20.20.80:FF:000017">
    <property type="entry name" value="Beta-galactosidase"/>
    <property type="match status" value="1"/>
</dbReference>
<dbReference type="InterPro" id="IPR026283">
    <property type="entry name" value="B-gal_1-like"/>
</dbReference>
<evidence type="ECO:0000256" key="2">
    <source>
        <dbReference type="ARBA" id="ARBA00022729"/>
    </source>
</evidence>
<feature type="domain" description="Beta-galactosidase 1-like first all-beta" evidence="8">
    <location>
        <begin position="392"/>
        <end position="498"/>
    </location>
</feature>
<organism evidence="9 10">
    <name type="scientific">Blastocystis sp. subtype 1 (strain ATCC 50177 / NandII)</name>
    <dbReference type="NCBI Taxonomy" id="478820"/>
    <lineage>
        <taxon>Eukaryota</taxon>
        <taxon>Sar</taxon>
        <taxon>Stramenopiles</taxon>
        <taxon>Bigyra</taxon>
        <taxon>Opalozoa</taxon>
        <taxon>Opalinata</taxon>
        <taxon>Blastocystidae</taxon>
        <taxon>Blastocystis</taxon>
    </lineage>
</organism>
<dbReference type="AlphaFoldDB" id="A0A196S9A7"/>
<keyword evidence="3" id="KW-0378">Hydrolase</keyword>
<dbReference type="Pfam" id="PF01301">
    <property type="entry name" value="Glyco_hydro_35"/>
    <property type="match status" value="1"/>
</dbReference>
<dbReference type="InterPro" id="IPR017853">
    <property type="entry name" value="GH"/>
</dbReference>
<evidence type="ECO:0000256" key="1">
    <source>
        <dbReference type="ARBA" id="ARBA00009809"/>
    </source>
</evidence>
<dbReference type="FunFam" id="2.60.120.260:FF:000049">
    <property type="entry name" value="Beta-galactosidase"/>
    <property type="match status" value="1"/>
</dbReference>
<feature type="non-terminal residue" evidence="9">
    <location>
        <position position="545"/>
    </location>
</feature>
<reference evidence="9 10" key="1">
    <citation type="submission" date="2016-05" db="EMBL/GenBank/DDBJ databases">
        <title>Nuclear genome of Blastocystis sp. subtype 1 NandII.</title>
        <authorList>
            <person name="Gentekaki E."/>
            <person name="Curtis B."/>
            <person name="Stairs C."/>
            <person name="Eme L."/>
            <person name="Herman E."/>
            <person name="Klimes V."/>
            <person name="Arias M.C."/>
            <person name="Elias M."/>
            <person name="Hilliou F."/>
            <person name="Klute M."/>
            <person name="Malik S.-B."/>
            <person name="Pightling A."/>
            <person name="Rachubinski R."/>
            <person name="Salas D."/>
            <person name="Schlacht A."/>
            <person name="Suga H."/>
            <person name="Archibald J."/>
            <person name="Ball S.G."/>
            <person name="Clark G."/>
            <person name="Dacks J."/>
            <person name="Van Der Giezen M."/>
            <person name="Tsaousis A."/>
            <person name="Roger A."/>
        </authorList>
    </citation>
    <scope>NUCLEOTIDE SEQUENCE [LARGE SCALE GENOMIC DNA]</scope>
    <source>
        <strain evidence="10">ATCC 50177 / NandII</strain>
    </source>
</reference>
<comment type="similarity">
    <text evidence="1">Belongs to the glycosyl hydrolase 35 family.</text>
</comment>
<dbReference type="SUPFAM" id="SSF51445">
    <property type="entry name" value="(Trans)glycosidases"/>
    <property type="match status" value="1"/>
</dbReference>
<feature type="active site" description="Nucleophile" evidence="5">
    <location>
        <position position="256"/>
    </location>
</feature>
<name>A0A196S9A7_BLAHN</name>
<evidence type="ECO:0000256" key="4">
    <source>
        <dbReference type="ARBA" id="ARBA00023180"/>
    </source>
</evidence>
<dbReference type="Proteomes" id="UP000078348">
    <property type="component" value="Unassembled WGS sequence"/>
</dbReference>
<feature type="signal peptide" evidence="6">
    <location>
        <begin position="1"/>
        <end position="17"/>
    </location>
</feature>
<feature type="active site" description="Proton donor" evidence="5">
    <location>
        <position position="174"/>
    </location>
</feature>
<evidence type="ECO:0000259" key="7">
    <source>
        <dbReference type="Pfam" id="PF01301"/>
    </source>
</evidence>
<dbReference type="InterPro" id="IPR001944">
    <property type="entry name" value="Glycoside_Hdrlase_35"/>
</dbReference>
<evidence type="ECO:0000313" key="10">
    <source>
        <dbReference type="Proteomes" id="UP000078348"/>
    </source>
</evidence>
<dbReference type="InterPro" id="IPR031330">
    <property type="entry name" value="Gly_Hdrlase_35_cat"/>
</dbReference>
<dbReference type="PIRSF" id="PIRSF006336">
    <property type="entry name" value="B-gal"/>
    <property type="match status" value="1"/>
</dbReference>
<dbReference type="Pfam" id="PF21317">
    <property type="entry name" value="BetaGal_ABD_1"/>
    <property type="match status" value="1"/>
</dbReference>
<dbReference type="GO" id="GO:0004565">
    <property type="term" value="F:beta-galactosidase activity"/>
    <property type="evidence" value="ECO:0007669"/>
    <property type="project" value="InterPro"/>
</dbReference>
<evidence type="ECO:0000256" key="5">
    <source>
        <dbReference type="PIRSR" id="PIRSR006336-1"/>
    </source>
</evidence>
<dbReference type="Gene3D" id="2.60.120.260">
    <property type="entry name" value="Galactose-binding domain-like"/>
    <property type="match status" value="2"/>
</dbReference>
<proteinExistence type="inferred from homology"/>
<feature type="chain" id="PRO_5008274489" evidence="6">
    <location>
        <begin position="18"/>
        <end position="545"/>
    </location>
</feature>
<accession>A0A196S9A7</accession>
<protein>
    <submittedName>
        <fullName evidence="9">Beta-galactosidase</fullName>
    </submittedName>
</protein>
<sequence length="545" mass="61458">MFAKSLFFLALFCVSFAGNFTIAQDSYLLNGKPIQLMSAAFHYFRVHPDRWEDTFKKLANAGMNTVETYIAWNMHEPERGQFNFEGANDLDRYLTLAEKYGFLVIVRPGPYICAEWEFGGLPYWLLKEDGIKIRTKDPKYMEPVTQWMNTLLPVLSPHMIMNGGSIIMVQIENEYGSYPACDKEYLMELYDLTVANLGPATQYVTFTTDGPSDGMLTCGRLAGKAYSTVDFGPGNAHNPFATMRKYEPVGPYQNSEFYPGWLDHWKEKHQRTGAEPILKTMTEMYEMDANWNFYVFIGGTNWGFMSGANGGGKSFQPQPTSYDYDAPLSEAGDRTAKYYAIRDKIAEWKTLPQYEVADSEKKSFGEVAFTEMASLWDALDVLDAQPVAGEHPVTMEKLGLDYGFVLYQTKLAAGGELRVTDVHDRVYVYVNRKYFGLIERQDPARAVAIEAAPGDVLNLLVENMGRLNYGGSMTDPKGLLGDVRVGEAVLGAWTMFRLGMKDLSGLQWKPAQAEEGPAFYRAVKEIRGVADTFVNPKEWNKGHVY</sequence>
<dbReference type="PRINTS" id="PR00742">
    <property type="entry name" value="GLHYDRLASE35"/>
</dbReference>
<keyword evidence="2 6" id="KW-0732">Signal</keyword>
<dbReference type="PANTHER" id="PTHR23421">
    <property type="entry name" value="BETA-GALACTOSIDASE RELATED"/>
    <property type="match status" value="1"/>
</dbReference>